<keyword evidence="5" id="KW-1185">Reference proteome</keyword>
<dbReference type="NCBIfam" id="TIGR00040">
    <property type="entry name" value="yfcE"/>
    <property type="match status" value="1"/>
</dbReference>
<accession>A0A6N8U8P9</accession>
<dbReference type="EMBL" id="WUUQ01000005">
    <property type="protein sequence ID" value="MXQ74292.1"/>
    <property type="molecule type" value="Genomic_DNA"/>
</dbReference>
<dbReference type="AlphaFoldDB" id="A0A6N8U8P9"/>
<gene>
    <name evidence="4" type="ORF">GSF08_10185</name>
</gene>
<evidence type="ECO:0000256" key="1">
    <source>
        <dbReference type="ARBA" id="ARBA00008950"/>
    </source>
</evidence>
<name>A0A6N8U8P9_9FIRM</name>
<organism evidence="4 5">
    <name type="scientific">Copranaerobaculum intestinale</name>
    <dbReference type="NCBI Taxonomy" id="2692629"/>
    <lineage>
        <taxon>Bacteria</taxon>
        <taxon>Bacillati</taxon>
        <taxon>Bacillota</taxon>
        <taxon>Erysipelotrichia</taxon>
        <taxon>Erysipelotrichales</taxon>
        <taxon>Erysipelotrichaceae</taxon>
        <taxon>Copranaerobaculum</taxon>
    </lineage>
</organism>
<dbReference type="SUPFAM" id="SSF56300">
    <property type="entry name" value="Metallo-dependent phosphatases"/>
    <property type="match status" value="1"/>
</dbReference>
<keyword evidence="2" id="KW-0479">Metal-binding</keyword>
<feature type="domain" description="Calcineurin-like phosphoesterase" evidence="3">
    <location>
        <begin position="1"/>
        <end position="161"/>
    </location>
</feature>
<dbReference type="Proteomes" id="UP000434036">
    <property type="component" value="Unassembled WGS sequence"/>
</dbReference>
<dbReference type="Gene3D" id="3.60.21.10">
    <property type="match status" value="1"/>
</dbReference>
<sequence length="174" mass="19850">MQIVVISDTHGEWNRARQVFDAYPNADVFIHCGDIGYDPKDLPPCCYVKGNHDISQPFPPRRILHEAGYTMLVTHGQCYEQEVLERIVIRKGMHYEEMQRELVQILEDRLCLEAEKYGCQIVLYGHTHVASISQRKGVWLINPGSLAYGESGCTYAVIELGEDVKAEIRKIKGE</sequence>
<evidence type="ECO:0000313" key="5">
    <source>
        <dbReference type="Proteomes" id="UP000434036"/>
    </source>
</evidence>
<dbReference type="InterPro" id="IPR000979">
    <property type="entry name" value="Phosphodiesterase_MJ0936/Vps29"/>
</dbReference>
<protein>
    <recommendedName>
        <fullName evidence="2">Phosphoesterase</fullName>
        <ecNumber evidence="2">3.1.4.-</ecNumber>
    </recommendedName>
</protein>
<comment type="caution">
    <text evidence="4">The sequence shown here is derived from an EMBL/GenBank/DDBJ whole genome shotgun (WGS) entry which is preliminary data.</text>
</comment>
<dbReference type="EC" id="3.1.4.-" evidence="2"/>
<evidence type="ECO:0000256" key="2">
    <source>
        <dbReference type="RuleBase" id="RU362039"/>
    </source>
</evidence>
<reference evidence="4 5" key="1">
    <citation type="submission" date="2019-12" db="EMBL/GenBank/DDBJ databases">
        <authorList>
            <person name="Yang R."/>
        </authorList>
    </citation>
    <scope>NUCLEOTIDE SEQUENCE [LARGE SCALE GENOMIC DNA]</scope>
    <source>
        <strain evidence="4 5">DONG20-135</strain>
    </source>
</reference>
<dbReference type="InterPro" id="IPR024654">
    <property type="entry name" value="Calcineurin-like_PHP_lpxH"/>
</dbReference>
<dbReference type="RefSeq" id="WP_160625679.1">
    <property type="nucleotide sequence ID" value="NZ_WUUQ01000005.1"/>
</dbReference>
<dbReference type="GO" id="GO:0046872">
    <property type="term" value="F:metal ion binding"/>
    <property type="evidence" value="ECO:0007669"/>
    <property type="project" value="UniProtKB-KW"/>
</dbReference>
<proteinExistence type="inferred from homology"/>
<evidence type="ECO:0000259" key="3">
    <source>
        <dbReference type="Pfam" id="PF12850"/>
    </source>
</evidence>
<dbReference type="GO" id="GO:0016787">
    <property type="term" value="F:hydrolase activity"/>
    <property type="evidence" value="ECO:0007669"/>
    <property type="project" value="UniProtKB-UniRule"/>
</dbReference>
<dbReference type="InterPro" id="IPR029052">
    <property type="entry name" value="Metallo-depent_PP-like"/>
</dbReference>
<reference evidence="4 5" key="2">
    <citation type="submission" date="2020-01" db="EMBL/GenBank/DDBJ databases">
        <title>Clostridiaceae sp. nov. isolated from the gut of human by culturomics.</title>
        <authorList>
            <person name="Chang Y."/>
        </authorList>
    </citation>
    <scope>NUCLEOTIDE SEQUENCE [LARGE SCALE GENOMIC DNA]</scope>
    <source>
        <strain evidence="4 5">DONG20-135</strain>
    </source>
</reference>
<evidence type="ECO:0000313" key="4">
    <source>
        <dbReference type="EMBL" id="MXQ74292.1"/>
    </source>
</evidence>
<comment type="cofactor">
    <cofactor evidence="2">
        <name>a divalent metal cation</name>
        <dbReference type="ChEBI" id="CHEBI:60240"/>
    </cofactor>
</comment>
<comment type="similarity">
    <text evidence="1 2">Belongs to the metallophosphoesterase superfamily. YfcE family.</text>
</comment>
<dbReference type="Pfam" id="PF12850">
    <property type="entry name" value="Metallophos_2"/>
    <property type="match status" value="1"/>
</dbReference>